<dbReference type="OrthoDB" id="6777076at2759"/>
<evidence type="ECO:0000313" key="3">
    <source>
        <dbReference type="Proteomes" id="UP000475862"/>
    </source>
</evidence>
<dbReference type="Proteomes" id="UP000475862">
    <property type="component" value="Unassembled WGS sequence"/>
</dbReference>
<organism evidence="2 3">
    <name type="scientific">Aphis glycines</name>
    <name type="common">Soybean aphid</name>
    <dbReference type="NCBI Taxonomy" id="307491"/>
    <lineage>
        <taxon>Eukaryota</taxon>
        <taxon>Metazoa</taxon>
        <taxon>Ecdysozoa</taxon>
        <taxon>Arthropoda</taxon>
        <taxon>Hexapoda</taxon>
        <taxon>Insecta</taxon>
        <taxon>Pterygota</taxon>
        <taxon>Neoptera</taxon>
        <taxon>Paraneoptera</taxon>
        <taxon>Hemiptera</taxon>
        <taxon>Sternorrhyncha</taxon>
        <taxon>Aphidomorpha</taxon>
        <taxon>Aphidoidea</taxon>
        <taxon>Aphididae</taxon>
        <taxon>Aphidini</taxon>
        <taxon>Aphis</taxon>
        <taxon>Aphis</taxon>
    </lineage>
</organism>
<feature type="compositionally biased region" description="Low complexity" evidence="1">
    <location>
        <begin position="30"/>
        <end position="39"/>
    </location>
</feature>
<feature type="region of interest" description="Disordered" evidence="1">
    <location>
        <begin position="1"/>
        <end position="41"/>
    </location>
</feature>
<proteinExistence type="predicted"/>
<reference evidence="2 3" key="1">
    <citation type="submission" date="2019-08" db="EMBL/GenBank/DDBJ databases">
        <title>The genome of the soybean aphid Biotype 1, its phylome, world population structure and adaptation to the North American continent.</title>
        <authorList>
            <person name="Giordano R."/>
            <person name="Donthu R.K."/>
            <person name="Hernandez A.G."/>
            <person name="Wright C.L."/>
            <person name="Zimin A.V."/>
        </authorList>
    </citation>
    <scope>NUCLEOTIDE SEQUENCE [LARGE SCALE GENOMIC DNA]</scope>
    <source>
        <tissue evidence="2">Whole aphids</tissue>
    </source>
</reference>
<comment type="caution">
    <text evidence="2">The sequence shown here is derived from an EMBL/GenBank/DDBJ whole genome shotgun (WGS) entry which is preliminary data.</text>
</comment>
<protein>
    <submittedName>
        <fullName evidence="2">Uncharacterized protein</fullName>
    </submittedName>
</protein>
<evidence type="ECO:0000313" key="2">
    <source>
        <dbReference type="EMBL" id="KAE9523211.1"/>
    </source>
</evidence>
<dbReference type="AlphaFoldDB" id="A0A6G0SZV4"/>
<dbReference type="EMBL" id="VYZN01000127">
    <property type="protein sequence ID" value="KAE9523211.1"/>
    <property type="molecule type" value="Genomic_DNA"/>
</dbReference>
<accession>A0A6G0SZV4</accession>
<evidence type="ECO:0000256" key="1">
    <source>
        <dbReference type="SAM" id="MobiDB-lite"/>
    </source>
</evidence>
<name>A0A6G0SZV4_APHGL</name>
<gene>
    <name evidence="2" type="ORF">AGLY_016378</name>
</gene>
<sequence>MMRHLRTKHMGVNLSKRKRVDDEEIEDPSTDTTEPTSSSNVAVNSQICVSNQIPGPSTSSDPVARPVQFQSNITRYIPKPVESHTSENLKNELIRIVTEWGLENKVAACNSDNAANIVGGVILYIVKIKLEAQNYTRKADQNVIEYFYEKISRCNRANMDDNETIRWVVRGLRNDRYRDYLGPLERYKRPPELLSYLISASEYIKDKNEKERNHELLTGQLQPNVFMSDMAESFFNAWIVEMKHPKHRTLLHEQNTKAFERIFEEAINQLSADDDTIDFVNNYGTCVESWAYRHRLHARINTNMHIERIHRTLKHIYLEGKKVKRLDKNRHKNSLEMSTNNVLKDGEGCWNVMASGHDDIYTVNKLKDS</sequence>
<keyword evidence="3" id="KW-1185">Reference proteome</keyword>